<evidence type="ECO:0000313" key="3">
    <source>
        <dbReference type="EMBL" id="TCV08586.1"/>
    </source>
</evidence>
<dbReference type="SMART" id="SM00470">
    <property type="entry name" value="ParB"/>
    <property type="match status" value="1"/>
</dbReference>
<dbReference type="GO" id="GO:0005694">
    <property type="term" value="C:chromosome"/>
    <property type="evidence" value="ECO:0007669"/>
    <property type="project" value="TreeGrafter"/>
</dbReference>
<dbReference type="AlphaFoldDB" id="A0A4R3VTA0"/>
<name>A0A4R3VTA0_9GAMM</name>
<dbReference type="SUPFAM" id="SSF109709">
    <property type="entry name" value="KorB DNA-binding domain-like"/>
    <property type="match status" value="1"/>
</dbReference>
<evidence type="ECO:0000313" key="4">
    <source>
        <dbReference type="Proteomes" id="UP000295433"/>
    </source>
</evidence>
<dbReference type="OrthoDB" id="7632576at2"/>
<proteinExistence type="predicted"/>
<reference evidence="3 4" key="1">
    <citation type="submission" date="2019-03" db="EMBL/GenBank/DDBJ databases">
        <title>Genomic Encyclopedia of Type Strains, Phase IV (KMG-IV): sequencing the most valuable type-strain genomes for metagenomic binning, comparative biology and taxonomic classification.</title>
        <authorList>
            <person name="Goeker M."/>
        </authorList>
    </citation>
    <scope>NUCLEOTIDE SEQUENCE [LARGE SCALE GENOMIC DNA]</scope>
    <source>
        <strain evidence="3 4">DSM 16730</strain>
    </source>
</reference>
<protein>
    <submittedName>
        <fullName evidence="3">ParB-like nuclease family protein</fullName>
    </submittedName>
</protein>
<comment type="caution">
    <text evidence="3">The sequence shown here is derived from an EMBL/GenBank/DDBJ whole genome shotgun (WGS) entry which is preliminary data.</text>
</comment>
<dbReference type="SUPFAM" id="SSF110849">
    <property type="entry name" value="ParB/Sulfiredoxin"/>
    <property type="match status" value="1"/>
</dbReference>
<dbReference type="Pfam" id="PF02195">
    <property type="entry name" value="ParB_N"/>
    <property type="match status" value="1"/>
</dbReference>
<accession>A0A4R3VTA0</accession>
<evidence type="ECO:0000256" key="1">
    <source>
        <dbReference type="SAM" id="Coils"/>
    </source>
</evidence>
<dbReference type="PANTHER" id="PTHR33375">
    <property type="entry name" value="CHROMOSOME-PARTITIONING PROTEIN PARB-RELATED"/>
    <property type="match status" value="1"/>
</dbReference>
<keyword evidence="1" id="KW-0175">Coiled coil</keyword>
<feature type="coiled-coil region" evidence="1">
    <location>
        <begin position="213"/>
        <end position="240"/>
    </location>
</feature>
<dbReference type="PANTHER" id="PTHR33375:SF1">
    <property type="entry name" value="CHROMOSOME-PARTITIONING PROTEIN PARB-RELATED"/>
    <property type="match status" value="1"/>
</dbReference>
<feature type="domain" description="ParB-like N-terminal" evidence="2">
    <location>
        <begin position="11"/>
        <end position="104"/>
    </location>
</feature>
<dbReference type="Gene3D" id="3.90.1530.10">
    <property type="entry name" value="Conserved hypothetical protein from pyrococcus furiosus pfu- 392566-001, ParB domain"/>
    <property type="match status" value="1"/>
</dbReference>
<keyword evidence="4" id="KW-1185">Reference proteome</keyword>
<dbReference type="InterPro" id="IPR011111">
    <property type="entry name" value="Plasmid_RepB"/>
</dbReference>
<dbReference type="Proteomes" id="UP000295433">
    <property type="component" value="Unassembled WGS sequence"/>
</dbReference>
<dbReference type="InterPro" id="IPR036086">
    <property type="entry name" value="ParB/Sulfiredoxin_sf"/>
</dbReference>
<dbReference type="EMBL" id="SMBY01000001">
    <property type="protein sequence ID" value="TCV08586.1"/>
    <property type="molecule type" value="Genomic_DNA"/>
</dbReference>
<organism evidence="3 4">
    <name type="scientific">Samsonia erythrinae</name>
    <dbReference type="NCBI Taxonomy" id="160434"/>
    <lineage>
        <taxon>Bacteria</taxon>
        <taxon>Pseudomonadati</taxon>
        <taxon>Pseudomonadota</taxon>
        <taxon>Gammaproteobacteria</taxon>
        <taxon>Enterobacterales</taxon>
        <taxon>Pectobacteriaceae</taxon>
        <taxon>Samsonia</taxon>
    </lineage>
</organism>
<dbReference type="InterPro" id="IPR050336">
    <property type="entry name" value="Chromosome_partition/occlusion"/>
</dbReference>
<gene>
    <name evidence="3" type="ORF">EDC54_10186</name>
</gene>
<dbReference type="GO" id="GO:0007059">
    <property type="term" value="P:chromosome segregation"/>
    <property type="evidence" value="ECO:0007669"/>
    <property type="project" value="TreeGrafter"/>
</dbReference>
<dbReference type="InterPro" id="IPR003115">
    <property type="entry name" value="ParB_N"/>
</dbReference>
<dbReference type="Pfam" id="PF07506">
    <property type="entry name" value="RepB"/>
    <property type="match status" value="1"/>
</dbReference>
<sequence length="288" mass="32627">MIKYCFSNKCVDMPVEALMPSKPLPVNVKISHKYKQIVLSVKELGLVEPVVVCFQDSGKVIKILDGHLRIEALKELNMPTVPCIISPDEESYTYNKHVNRLSVIQEQKMLRIAVEAGVPVEMLSAALGITPAILTARFRLLDGICDEVVVLLADKHVPRALFEVLKKMKSTRQLEVINIMTTLNNFTRKFALSLLQGTPTEQLVNDKKSKMEQRDHKASIERLEREMAAVQIDTEKLSDDYGGNNLKLVIIKSHITKILDNARVLHWLMDNSPEYLSQLKKLSEIRSL</sequence>
<dbReference type="RefSeq" id="WP_132452192.1">
    <property type="nucleotide sequence ID" value="NZ_JAWIZJ010000001.1"/>
</dbReference>
<evidence type="ECO:0000259" key="2">
    <source>
        <dbReference type="SMART" id="SM00470"/>
    </source>
</evidence>